<evidence type="ECO:0000313" key="2">
    <source>
        <dbReference type="Proteomes" id="UP000262379"/>
    </source>
</evidence>
<proteinExistence type="predicted"/>
<sequence length="118" mass="12416">MPLGLGDAADVVAGLLDGACVVRRGAIGVEVWTEQTERADVFNDPTVSLLVNGLPTDAAGRDGWRCRMFAEDVGAALGAHAQAGSGRDHRANPAAKCPIPFTHAFHEFFMDGEARGLK</sequence>
<organism evidence="1 2">
    <name type="scientific">Mesorhizobium denitrificans</name>
    <dbReference type="NCBI Taxonomy" id="2294114"/>
    <lineage>
        <taxon>Bacteria</taxon>
        <taxon>Pseudomonadati</taxon>
        <taxon>Pseudomonadota</taxon>
        <taxon>Alphaproteobacteria</taxon>
        <taxon>Hyphomicrobiales</taxon>
        <taxon>Phyllobacteriaceae</taxon>
        <taxon>Mesorhizobium</taxon>
    </lineage>
</organism>
<comment type="caution">
    <text evidence="1">The sequence shown here is derived from an EMBL/GenBank/DDBJ whole genome shotgun (WGS) entry which is preliminary data.</text>
</comment>
<dbReference type="AlphaFoldDB" id="A0A371X1Z1"/>
<name>A0A371X1Z1_9HYPH</name>
<evidence type="ECO:0000313" key="1">
    <source>
        <dbReference type="EMBL" id="RFC63246.1"/>
    </source>
</evidence>
<keyword evidence="2" id="KW-1185">Reference proteome</keyword>
<dbReference type="EMBL" id="QURN01000029">
    <property type="protein sequence ID" value="RFC63246.1"/>
    <property type="molecule type" value="Genomic_DNA"/>
</dbReference>
<gene>
    <name evidence="1" type="ORF">DY251_20920</name>
</gene>
<accession>A0A371X1Z1</accession>
<reference evidence="2" key="1">
    <citation type="submission" date="2018-08" db="EMBL/GenBank/DDBJ databases">
        <authorList>
            <person name="Im W.T."/>
        </authorList>
    </citation>
    <scope>NUCLEOTIDE SEQUENCE [LARGE SCALE GENOMIC DNA]</scope>
    <source>
        <strain evidence="2">LA-28</strain>
    </source>
</reference>
<dbReference type="Proteomes" id="UP000262379">
    <property type="component" value="Unassembled WGS sequence"/>
</dbReference>
<protein>
    <submittedName>
        <fullName evidence="1">Uncharacterized protein</fullName>
    </submittedName>
</protein>